<proteinExistence type="predicted"/>
<name>A0A9P8UN80_9PEZI</name>
<evidence type="ECO:0000259" key="2">
    <source>
        <dbReference type="PROSITE" id="PS50020"/>
    </source>
</evidence>
<gene>
    <name evidence="3" type="ORF">BKA67DRAFT_227808</name>
</gene>
<reference evidence="3" key="1">
    <citation type="journal article" date="2021" name="Nat. Commun.">
        <title>Genetic determinants of endophytism in the Arabidopsis root mycobiome.</title>
        <authorList>
            <person name="Mesny F."/>
            <person name="Miyauchi S."/>
            <person name="Thiergart T."/>
            <person name="Pickel B."/>
            <person name="Atanasova L."/>
            <person name="Karlsson M."/>
            <person name="Huettel B."/>
            <person name="Barry K.W."/>
            <person name="Haridas S."/>
            <person name="Chen C."/>
            <person name="Bauer D."/>
            <person name="Andreopoulos W."/>
            <person name="Pangilinan J."/>
            <person name="LaButti K."/>
            <person name="Riley R."/>
            <person name="Lipzen A."/>
            <person name="Clum A."/>
            <person name="Drula E."/>
            <person name="Henrissat B."/>
            <person name="Kohler A."/>
            <person name="Grigoriev I.V."/>
            <person name="Martin F.M."/>
            <person name="Hacquard S."/>
        </authorList>
    </citation>
    <scope>NUCLEOTIDE SEQUENCE</scope>
    <source>
        <strain evidence="3">MPI-SDFR-AT-0073</strain>
    </source>
</reference>
<feature type="domain" description="WW" evidence="2">
    <location>
        <begin position="2"/>
        <end position="34"/>
    </location>
</feature>
<feature type="compositionally biased region" description="Polar residues" evidence="1">
    <location>
        <begin position="333"/>
        <end position="372"/>
    </location>
</feature>
<protein>
    <recommendedName>
        <fullName evidence="2">WW domain-containing protein</fullName>
    </recommendedName>
</protein>
<dbReference type="AlphaFoldDB" id="A0A9P8UN80"/>
<dbReference type="PROSITE" id="PS50020">
    <property type="entry name" value="WW_DOMAIN_2"/>
    <property type="match status" value="1"/>
</dbReference>
<feature type="region of interest" description="Disordered" evidence="1">
    <location>
        <begin position="57"/>
        <end position="87"/>
    </location>
</feature>
<dbReference type="OrthoDB" id="3439539at2759"/>
<feature type="region of interest" description="Disordered" evidence="1">
    <location>
        <begin position="250"/>
        <end position="285"/>
    </location>
</feature>
<sequence length="673" mass="72348">MSGIPTGWEADYDGSRWFYRYKPTGLTQFTFPKIGDEFPEHVGISGETFDLAPEERLASDQQVKRRSALDGAQNEPIPIGSRKRHEPLDEIDEMSATGYFDPASFMYFGQETNNDSSPVANADTHSEQKTSVVAQLDSAVSSLTATPNTGQPATLVINNPPSSEPVISIQTTGDSLASCATAPDDSQFDERGIPMLDGQPIYAELQDVGSASTTHARWTPIGEISELASNDTVKCADELAPVELDASLNQAGIGPGSTQTNGPVELPTERSISPRLQPNSPPEAQHVEAVDSYPIVSASFSFPPLRGGGTSAAAHVPQTISTTGVHGKDKKNQTGVSVANNHHGISQSTRSTSQYPSPETNHSQRSSYATSNISAVQSQELKLGTSHSYRDTTANSSSAPNIIQRHPTILTPSAGPKVPRRLEVESSPQRVPLSPIPSVLQPAKMPLHPVAEDKVSQSAQARIAGSNARHERLSSGLIDISRTDESAQGTVHVSTIPALADPRHSMIPYVHGQKTQRPQSLPSEHQTSLAAYQRGEQSVPPGHILKPTEPEGRRVPAAAIPKPPAFRYITTASNPDAQEPRPMLHKANTVPDQLPSQHVHRPSLSGPGLYVFQEFSSVQGPSITQRSPQEKNTWPSSQPHKETKTVSHHSRVPEASPRAHAADYSGGSWGDHW</sequence>
<dbReference type="GeneID" id="70124504"/>
<feature type="region of interest" description="Disordered" evidence="1">
    <location>
        <begin position="320"/>
        <end position="372"/>
    </location>
</feature>
<keyword evidence="4" id="KW-1185">Reference proteome</keyword>
<feature type="compositionally biased region" description="Polar residues" evidence="1">
    <location>
        <begin position="620"/>
        <end position="638"/>
    </location>
</feature>
<dbReference type="PROSITE" id="PS01159">
    <property type="entry name" value="WW_DOMAIN_1"/>
    <property type="match status" value="1"/>
</dbReference>
<comment type="caution">
    <text evidence="3">The sequence shown here is derived from an EMBL/GenBank/DDBJ whole genome shotgun (WGS) entry which is preliminary data.</text>
</comment>
<evidence type="ECO:0000313" key="3">
    <source>
        <dbReference type="EMBL" id="KAH6655160.1"/>
    </source>
</evidence>
<dbReference type="RefSeq" id="XP_045959425.1">
    <property type="nucleotide sequence ID" value="XM_046095611.1"/>
</dbReference>
<evidence type="ECO:0000256" key="1">
    <source>
        <dbReference type="SAM" id="MobiDB-lite"/>
    </source>
</evidence>
<feature type="region of interest" description="Disordered" evidence="1">
    <location>
        <begin position="620"/>
        <end position="673"/>
    </location>
</feature>
<dbReference type="EMBL" id="JAGPXC010000003">
    <property type="protein sequence ID" value="KAH6655160.1"/>
    <property type="molecule type" value="Genomic_DNA"/>
</dbReference>
<dbReference type="InterPro" id="IPR001202">
    <property type="entry name" value="WW_dom"/>
</dbReference>
<organism evidence="3 4">
    <name type="scientific">Truncatella angustata</name>
    <dbReference type="NCBI Taxonomy" id="152316"/>
    <lineage>
        <taxon>Eukaryota</taxon>
        <taxon>Fungi</taxon>
        <taxon>Dikarya</taxon>
        <taxon>Ascomycota</taxon>
        <taxon>Pezizomycotina</taxon>
        <taxon>Sordariomycetes</taxon>
        <taxon>Xylariomycetidae</taxon>
        <taxon>Amphisphaeriales</taxon>
        <taxon>Sporocadaceae</taxon>
        <taxon>Truncatella</taxon>
    </lineage>
</organism>
<evidence type="ECO:0000313" key="4">
    <source>
        <dbReference type="Proteomes" id="UP000758603"/>
    </source>
</evidence>
<accession>A0A9P8UN80</accession>
<dbReference type="Proteomes" id="UP000758603">
    <property type="component" value="Unassembled WGS sequence"/>
</dbReference>